<dbReference type="Pfam" id="PF12773">
    <property type="entry name" value="DZR"/>
    <property type="match status" value="1"/>
</dbReference>
<keyword evidence="3" id="KW-1185">Reference proteome</keyword>
<feature type="domain" description="DZANK-type" evidence="1">
    <location>
        <begin position="4"/>
        <end position="48"/>
    </location>
</feature>
<evidence type="ECO:0000313" key="2">
    <source>
        <dbReference type="EMBL" id="RUL55950.1"/>
    </source>
</evidence>
<reference evidence="2 3" key="1">
    <citation type="submission" date="2018-12" db="EMBL/GenBank/DDBJ databases">
        <title>Lysinibacillus antri sp. nov., isolated from a cave soil.</title>
        <authorList>
            <person name="Narsing Rao M.P."/>
            <person name="Zhang H."/>
            <person name="Dong Z.-Y."/>
            <person name="Niu X.-K."/>
            <person name="Zhang K."/>
            <person name="Fang B.-Z."/>
            <person name="Kang Y.-Q."/>
            <person name="Xiao M."/>
            <person name="Li W.-J."/>
        </authorList>
    </citation>
    <scope>NUCLEOTIDE SEQUENCE [LARGE SCALE GENOMIC DNA]</scope>
    <source>
        <strain evidence="2 3">SYSU K30002</strain>
    </source>
</reference>
<accession>A0A432LFC4</accession>
<dbReference type="Proteomes" id="UP000287910">
    <property type="component" value="Unassembled WGS sequence"/>
</dbReference>
<evidence type="ECO:0000259" key="1">
    <source>
        <dbReference type="Pfam" id="PF12773"/>
    </source>
</evidence>
<evidence type="ECO:0000313" key="3">
    <source>
        <dbReference type="Proteomes" id="UP000287910"/>
    </source>
</evidence>
<organism evidence="2 3">
    <name type="scientific">Lysinibacillus antri</name>
    <dbReference type="NCBI Taxonomy" id="2498145"/>
    <lineage>
        <taxon>Bacteria</taxon>
        <taxon>Bacillati</taxon>
        <taxon>Bacillota</taxon>
        <taxon>Bacilli</taxon>
        <taxon>Bacillales</taxon>
        <taxon>Bacillaceae</taxon>
        <taxon>Lysinibacillus</taxon>
    </lineage>
</organism>
<sequence length="257" mass="30301">MVQCTNCQETLKEESKFCHQCGTKVILNERCECGNILEKTDHFCSQCGKAKKKKTLKSIQKKAKDVIVDERKEVKITSYDEVKELRGLVNALSVVSKKEEKLLAYNRIEKILEFWLSALNDKFILVMHSLDFLFFEVNPSFKLVKEEIERTLSWGDNTLITFSKDSDSLYIDCRINEKNQKEKLEYIYTFSFMEIEYYKKFKEQSKGLENNSEELSRILWNLTTQAEEEGKLRYICHVLMPYREFINLLQSPSDDDD</sequence>
<dbReference type="AlphaFoldDB" id="A0A432LFC4"/>
<dbReference type="EMBL" id="RYYR01000003">
    <property type="protein sequence ID" value="RUL55950.1"/>
    <property type="molecule type" value="Genomic_DNA"/>
</dbReference>
<gene>
    <name evidence="2" type="ORF">EK386_03790</name>
</gene>
<proteinExistence type="predicted"/>
<dbReference type="RefSeq" id="WP_126657698.1">
    <property type="nucleotide sequence ID" value="NZ_RYYR01000003.1"/>
</dbReference>
<protein>
    <submittedName>
        <fullName evidence="2">Zinc ribbon domain-containing protein</fullName>
    </submittedName>
</protein>
<comment type="caution">
    <text evidence="2">The sequence shown here is derived from an EMBL/GenBank/DDBJ whole genome shotgun (WGS) entry which is preliminary data.</text>
</comment>
<dbReference type="InterPro" id="IPR025874">
    <property type="entry name" value="DZR"/>
</dbReference>
<name>A0A432LFC4_9BACI</name>